<protein>
    <submittedName>
        <fullName evidence="3">Uncharacterized protein</fullName>
    </submittedName>
</protein>
<reference evidence="3 4" key="1">
    <citation type="submission" date="2011-09" db="EMBL/GenBank/DDBJ databases">
        <title>The draft genome of Treponema saccharophilum DSM 2985.</title>
        <authorList>
            <consortium name="US DOE Joint Genome Institute (JGI-PGF)"/>
            <person name="Lucas S."/>
            <person name="Copeland A."/>
            <person name="Lapidus A."/>
            <person name="Glavina del Rio T."/>
            <person name="Dalin E."/>
            <person name="Tice H."/>
            <person name="Bruce D."/>
            <person name="Goodwin L."/>
            <person name="Pitluck S."/>
            <person name="Peters L."/>
            <person name="Kyrpides N."/>
            <person name="Mavromatis K."/>
            <person name="Ivanova N."/>
            <person name="Markowitz V."/>
            <person name="Cheng J.-F."/>
            <person name="Hugenholtz P."/>
            <person name="Woyke T."/>
            <person name="Wu D."/>
            <person name="Gronow S."/>
            <person name="Wellnitz S."/>
            <person name="Brambilla E."/>
            <person name="Klenk H.-P."/>
            <person name="Eisen J.A."/>
        </authorList>
    </citation>
    <scope>NUCLEOTIDE SEQUENCE [LARGE SCALE GENOMIC DNA]</scope>
    <source>
        <strain evidence="3 4">DSM 2985</strain>
    </source>
</reference>
<evidence type="ECO:0000256" key="1">
    <source>
        <dbReference type="SAM" id="Phobius"/>
    </source>
</evidence>
<name>H7EMF8_9SPIR</name>
<keyword evidence="4" id="KW-1185">Reference proteome</keyword>
<dbReference type="PATRIC" id="fig|907348.3.peg.2137"/>
<dbReference type="OrthoDB" id="362894at2"/>
<feature type="signal peptide" evidence="2">
    <location>
        <begin position="1"/>
        <end position="22"/>
    </location>
</feature>
<keyword evidence="1" id="KW-0812">Transmembrane</keyword>
<organism evidence="3 4">
    <name type="scientific">Treponema saccharophilum DSM 2985</name>
    <dbReference type="NCBI Taxonomy" id="907348"/>
    <lineage>
        <taxon>Bacteria</taxon>
        <taxon>Pseudomonadati</taxon>
        <taxon>Spirochaetota</taxon>
        <taxon>Spirochaetia</taxon>
        <taxon>Spirochaetales</taxon>
        <taxon>Treponemataceae</taxon>
        <taxon>Treponema</taxon>
    </lineage>
</organism>
<dbReference type="Proteomes" id="UP000003571">
    <property type="component" value="Unassembled WGS sequence"/>
</dbReference>
<comment type="caution">
    <text evidence="3">The sequence shown here is derived from an EMBL/GenBank/DDBJ whole genome shotgun (WGS) entry which is preliminary data.</text>
</comment>
<evidence type="ECO:0000256" key="2">
    <source>
        <dbReference type="SAM" id="SignalP"/>
    </source>
</evidence>
<feature type="transmembrane region" description="Helical" evidence="1">
    <location>
        <begin position="46"/>
        <end position="69"/>
    </location>
</feature>
<sequence length="156" mass="16799">MSRGVFAALLAFLVLSSSPAAAESSKTGWDDVDFPVWAKDIRRAEIITLGSLPFVTLWTTLGYSIFEYGEFRNPLNKSSDSFTVEDQKKIIAVSAGACVALGIFDLLVTKASRSVRGRRVREGGAVTVRPGSGDGGARPDEGREYLMEGVCEDAVF</sequence>
<proteinExistence type="predicted"/>
<gene>
    <name evidence="3" type="ORF">TresaDRAFT_0380</name>
</gene>
<dbReference type="STRING" id="907348.TresaDRAFT_0380"/>
<dbReference type="EMBL" id="AGRW01000051">
    <property type="protein sequence ID" value="EIC01243.1"/>
    <property type="molecule type" value="Genomic_DNA"/>
</dbReference>
<feature type="transmembrane region" description="Helical" evidence="1">
    <location>
        <begin position="90"/>
        <end position="108"/>
    </location>
</feature>
<feature type="chain" id="PRO_5003609819" evidence="2">
    <location>
        <begin position="23"/>
        <end position="156"/>
    </location>
</feature>
<evidence type="ECO:0000313" key="3">
    <source>
        <dbReference type="EMBL" id="EIC01243.1"/>
    </source>
</evidence>
<dbReference type="AlphaFoldDB" id="H7EMF8"/>
<evidence type="ECO:0000313" key="4">
    <source>
        <dbReference type="Proteomes" id="UP000003571"/>
    </source>
</evidence>
<keyword evidence="1" id="KW-1133">Transmembrane helix</keyword>
<keyword evidence="1" id="KW-0472">Membrane</keyword>
<dbReference type="RefSeq" id="WP_002705483.1">
    <property type="nucleotide sequence ID" value="NZ_AGRW01000051.1"/>
</dbReference>
<accession>H7EMF8</accession>
<keyword evidence="2" id="KW-0732">Signal</keyword>